<dbReference type="FunFam" id="1.10.287.130:FF:000045">
    <property type="entry name" value="Two-component system sensor histidine kinase/response regulator"/>
    <property type="match status" value="1"/>
</dbReference>
<evidence type="ECO:0000313" key="13">
    <source>
        <dbReference type="Proteomes" id="UP000186953"/>
    </source>
</evidence>
<dbReference type="InterPro" id="IPR009057">
    <property type="entry name" value="Homeodomain-like_sf"/>
</dbReference>
<dbReference type="InterPro" id="IPR011047">
    <property type="entry name" value="Quinoprotein_ADH-like_sf"/>
</dbReference>
<dbReference type="SMART" id="SM00387">
    <property type="entry name" value="HATPase_c"/>
    <property type="match status" value="1"/>
</dbReference>
<dbReference type="Pfam" id="PF00072">
    <property type="entry name" value="Response_reg"/>
    <property type="match status" value="1"/>
</dbReference>
<feature type="modified residue" description="4-aspartylphosphate" evidence="7">
    <location>
        <position position="1085"/>
    </location>
</feature>
<dbReference type="EMBL" id="FTMA01000004">
    <property type="protein sequence ID" value="SIQ91844.1"/>
    <property type="molecule type" value="Genomic_DNA"/>
</dbReference>
<dbReference type="GO" id="GO:0003700">
    <property type="term" value="F:DNA-binding transcription factor activity"/>
    <property type="evidence" value="ECO:0007669"/>
    <property type="project" value="InterPro"/>
</dbReference>
<dbReference type="InterPro" id="IPR036890">
    <property type="entry name" value="HATPase_C_sf"/>
</dbReference>
<dbReference type="InterPro" id="IPR011006">
    <property type="entry name" value="CheY-like_superfamily"/>
</dbReference>
<dbReference type="Pfam" id="PF07494">
    <property type="entry name" value="Reg_prop"/>
    <property type="match status" value="5"/>
</dbReference>
<dbReference type="InterPro" id="IPR018062">
    <property type="entry name" value="HTH_AraC-typ_CS"/>
</dbReference>
<dbReference type="Pfam" id="PF02518">
    <property type="entry name" value="HATPase_c"/>
    <property type="match status" value="1"/>
</dbReference>
<evidence type="ECO:0000256" key="4">
    <source>
        <dbReference type="ARBA" id="ARBA00023015"/>
    </source>
</evidence>
<keyword evidence="3 7" id="KW-0597">Phosphoprotein</keyword>
<dbReference type="SUPFAM" id="SSF50998">
    <property type="entry name" value="Quinoprotein alcohol dehydrogenase-like"/>
    <property type="match status" value="2"/>
</dbReference>
<feature type="domain" description="HTH araC/xylS-type" evidence="9">
    <location>
        <begin position="1184"/>
        <end position="1283"/>
    </location>
</feature>
<keyword evidence="8" id="KW-1133">Transmembrane helix</keyword>
<dbReference type="Gene3D" id="1.10.10.60">
    <property type="entry name" value="Homeodomain-like"/>
    <property type="match status" value="1"/>
</dbReference>
<protein>
    <recommendedName>
        <fullName evidence="2">histidine kinase</fullName>
        <ecNumber evidence="2">2.7.13.3</ecNumber>
    </recommendedName>
</protein>
<dbReference type="SMART" id="SM00388">
    <property type="entry name" value="HisKA"/>
    <property type="match status" value="1"/>
</dbReference>
<keyword evidence="8" id="KW-0812">Transmembrane</keyword>
<dbReference type="InterPro" id="IPR015943">
    <property type="entry name" value="WD40/YVTN_repeat-like_dom_sf"/>
</dbReference>
<dbReference type="CDD" id="cd00075">
    <property type="entry name" value="HATPase"/>
    <property type="match status" value="1"/>
</dbReference>
<dbReference type="InterPro" id="IPR005467">
    <property type="entry name" value="His_kinase_dom"/>
</dbReference>
<sequence>MVENGLSHNTVMSSLQDKKGFLWFGTKNGLNRFDGYNFRLFQRDEEQPNTLNSNYILSLHEYEGKLWVGTASGLYIYNEQNENFHFIEGTKNSQIWEITGDSKGNLWFLANGTLVRYNLSEEKCHWFLPKDYFYATDVLTIGDDIWTSSNSHLYHYNYETDDFEAFKHTTNSTNEKPFTVNEIFSIDPATILIGTSNHGIVSFDINTKKSKNVDFFGSEKPHVRDFTLRENELWVASESGIHIYDLLTKEYINLTKDYDDPYALSDNAVYTLTVDNEGGVWAGTYFGGINYQPKQYTPFKKYFPKSSQNSLNGNAIREICEDKYGNLWIGTEDGGLNKLNPTTNIFTNFTSQEKDKKGILSHYNIHALYPNEDKLYIGMFENGIDVLDIKTNNIIEHYGRDDGISSDFVYAIYKGRNDELYYISTVGIKTFDSVSKKFIPFDIFPSNQGYYCLLEDDEGVFWTGGYFSGIMSFNPETNKKTVYSYSPENSQSISNNHINYLFQDSKKNIWICTEDGLNLFDSKNNTFLRFGTQNGFPSNVFYTILEDDSGNLWISTSKGLVNFNPITGKKKIYTKADGLSSDNFNYMSAHKSKNGTMYFGSVNGMISFNPKEFTQNTYRAPIYITSLQINNKDVFVGQQDATLTESISSLKSLKLTPEQASFSLEFAALSYTAPENTEYWYKMKGLNDKWVYLKKDHKVFFTELAPGTYEFIVKSKNSSGVWGKETHPLAIEVLPVFWKSKMAYILYLLIIGFIIFAGFITYARKIKANNAEKIKQLNNRKEKEIYQAKIEFFTNVSHEIRTPLTLIQSPLEKVIKKLNQLPDVKDNLTIIKKNTNHLLDLVNQLLDFRKTEIERVDLTFVETNISDLIDNMHERFGEAIQDKQVNFKFRSEHKQVIACVDPEAFKKIIGNLFGNAFKYADKMVDVNLIANETDVTIILRNDGPLIPSQLKERIFEPFYRATGTEGQTGSGIGLALARSLTEMHNGCLNLNTNDNKMNCFVLVLPIHQEREFRLRPKYTHKRQPNNNNTTLVSNSNCILLVEDSIDLLEFVAKELREKYIVLKASNGEAALDLLKENNIQLVISDVMMPGINGFTLCKKIKTNLETSHIPVILLTSKSAMSAKMKGLESGADAYIEKPFSIKHLNVHITNIIENRKNILEHYASSPLAHIKSIANTKTDETFIKKLDEVIYQNMSDSDLNVETLAKIMNMSRSTLYRKIKDISNLSPNELINIARLKKSAELLKSGKYRIFEVAEIVGYNSATSFGRNFQKQFEMTPSEYMNNEY</sequence>
<dbReference type="InterPro" id="IPR013783">
    <property type="entry name" value="Ig-like_fold"/>
</dbReference>
<dbReference type="SUPFAM" id="SSF63829">
    <property type="entry name" value="Calcium-dependent phosphotriesterase"/>
    <property type="match status" value="1"/>
</dbReference>
<proteinExistence type="predicted"/>
<dbReference type="SMART" id="SM00342">
    <property type="entry name" value="HTH_ARAC"/>
    <property type="match status" value="1"/>
</dbReference>
<dbReference type="Gene3D" id="3.40.50.2300">
    <property type="match status" value="1"/>
</dbReference>
<dbReference type="Gene3D" id="1.10.287.130">
    <property type="match status" value="1"/>
</dbReference>
<dbReference type="SUPFAM" id="SSF47384">
    <property type="entry name" value="Homodimeric domain of signal transducing histidine kinase"/>
    <property type="match status" value="1"/>
</dbReference>
<dbReference type="Pfam" id="PF00512">
    <property type="entry name" value="HisKA"/>
    <property type="match status" value="1"/>
</dbReference>
<feature type="domain" description="Histidine kinase" evidence="10">
    <location>
        <begin position="795"/>
        <end position="1008"/>
    </location>
</feature>
<dbReference type="STRING" id="228959.SAMN05421797_104172"/>
<evidence type="ECO:0000259" key="10">
    <source>
        <dbReference type="PROSITE" id="PS50109"/>
    </source>
</evidence>
<organism evidence="12 13">
    <name type="scientific">Maribacter ulvicola</name>
    <dbReference type="NCBI Taxonomy" id="228959"/>
    <lineage>
        <taxon>Bacteria</taxon>
        <taxon>Pseudomonadati</taxon>
        <taxon>Bacteroidota</taxon>
        <taxon>Flavobacteriia</taxon>
        <taxon>Flavobacteriales</taxon>
        <taxon>Flavobacteriaceae</taxon>
        <taxon>Maribacter</taxon>
    </lineage>
</organism>
<keyword evidence="12" id="KW-0808">Transferase</keyword>
<dbReference type="FunFam" id="2.60.40.10:FF:000791">
    <property type="entry name" value="Two-component system sensor histidine kinase/response regulator"/>
    <property type="match status" value="1"/>
</dbReference>
<dbReference type="GO" id="GO:0043565">
    <property type="term" value="F:sequence-specific DNA binding"/>
    <property type="evidence" value="ECO:0007669"/>
    <property type="project" value="InterPro"/>
</dbReference>
<name>A0A1N6WNZ1_9FLAO</name>
<comment type="catalytic activity">
    <reaction evidence="1">
        <text>ATP + protein L-histidine = ADP + protein N-phospho-L-histidine.</text>
        <dbReference type="EC" id="2.7.13.3"/>
    </reaction>
</comment>
<dbReference type="PANTHER" id="PTHR43547">
    <property type="entry name" value="TWO-COMPONENT HISTIDINE KINASE"/>
    <property type="match status" value="1"/>
</dbReference>
<evidence type="ECO:0000256" key="5">
    <source>
        <dbReference type="ARBA" id="ARBA00023125"/>
    </source>
</evidence>
<dbReference type="InterPro" id="IPR003661">
    <property type="entry name" value="HisK_dim/P_dom"/>
</dbReference>
<dbReference type="InterPro" id="IPR036097">
    <property type="entry name" value="HisK_dim/P_sf"/>
</dbReference>
<keyword evidence="13" id="KW-1185">Reference proteome</keyword>
<keyword evidence="5" id="KW-0238">DNA-binding</keyword>
<evidence type="ECO:0000259" key="9">
    <source>
        <dbReference type="PROSITE" id="PS01124"/>
    </source>
</evidence>
<evidence type="ECO:0000256" key="8">
    <source>
        <dbReference type="SAM" id="Phobius"/>
    </source>
</evidence>
<dbReference type="SUPFAM" id="SSF52172">
    <property type="entry name" value="CheY-like"/>
    <property type="match status" value="1"/>
</dbReference>
<dbReference type="CDD" id="cd17574">
    <property type="entry name" value="REC_OmpR"/>
    <property type="match status" value="1"/>
</dbReference>
<evidence type="ECO:0000256" key="1">
    <source>
        <dbReference type="ARBA" id="ARBA00000085"/>
    </source>
</evidence>
<keyword evidence="6" id="KW-0804">Transcription</keyword>
<keyword evidence="12" id="KW-0418">Kinase</keyword>
<dbReference type="CDD" id="cd00082">
    <property type="entry name" value="HisKA"/>
    <property type="match status" value="1"/>
</dbReference>
<dbReference type="PROSITE" id="PS01124">
    <property type="entry name" value="HTH_ARAC_FAMILY_2"/>
    <property type="match status" value="1"/>
</dbReference>
<dbReference type="Proteomes" id="UP000186953">
    <property type="component" value="Unassembled WGS sequence"/>
</dbReference>
<dbReference type="InterPro" id="IPR011110">
    <property type="entry name" value="Reg_prop"/>
</dbReference>
<dbReference type="Gene3D" id="2.130.10.10">
    <property type="entry name" value="YVTN repeat-like/Quinoprotein amine dehydrogenase"/>
    <property type="match status" value="2"/>
</dbReference>
<dbReference type="EC" id="2.7.13.3" evidence="2"/>
<evidence type="ECO:0000256" key="2">
    <source>
        <dbReference type="ARBA" id="ARBA00012438"/>
    </source>
</evidence>
<feature type="domain" description="Response regulatory" evidence="11">
    <location>
        <begin position="1037"/>
        <end position="1152"/>
    </location>
</feature>
<evidence type="ECO:0000313" key="12">
    <source>
        <dbReference type="EMBL" id="SIQ91844.1"/>
    </source>
</evidence>
<evidence type="ECO:0000256" key="7">
    <source>
        <dbReference type="PROSITE-ProRule" id="PRU00169"/>
    </source>
</evidence>
<dbReference type="GO" id="GO:0000155">
    <property type="term" value="F:phosphorelay sensor kinase activity"/>
    <property type="evidence" value="ECO:0007669"/>
    <property type="project" value="InterPro"/>
</dbReference>
<dbReference type="InterPro" id="IPR018060">
    <property type="entry name" value="HTH_AraC"/>
</dbReference>
<gene>
    <name evidence="12" type="ORF">SAMN05421797_104172</name>
</gene>
<dbReference type="SMART" id="SM00448">
    <property type="entry name" value="REC"/>
    <property type="match status" value="1"/>
</dbReference>
<reference evidence="13" key="1">
    <citation type="submission" date="2017-01" db="EMBL/GenBank/DDBJ databases">
        <authorList>
            <person name="Varghese N."/>
            <person name="Submissions S."/>
        </authorList>
    </citation>
    <scope>NUCLEOTIDE SEQUENCE [LARGE SCALE GENOMIC DNA]</scope>
    <source>
        <strain evidence="13">DSM 15366</strain>
    </source>
</reference>
<dbReference type="PROSITE" id="PS50110">
    <property type="entry name" value="RESPONSE_REGULATORY"/>
    <property type="match status" value="1"/>
</dbReference>
<accession>A0A1N6WNZ1</accession>
<dbReference type="Pfam" id="PF07495">
    <property type="entry name" value="Y_Y_Y"/>
    <property type="match status" value="1"/>
</dbReference>
<dbReference type="InterPro" id="IPR011123">
    <property type="entry name" value="Y_Y_Y"/>
</dbReference>
<dbReference type="SUPFAM" id="SSF46689">
    <property type="entry name" value="Homeodomain-like"/>
    <property type="match status" value="1"/>
</dbReference>
<dbReference type="InterPro" id="IPR003594">
    <property type="entry name" value="HATPase_dom"/>
</dbReference>
<dbReference type="Gene3D" id="2.60.40.10">
    <property type="entry name" value="Immunoglobulins"/>
    <property type="match status" value="1"/>
</dbReference>
<dbReference type="PROSITE" id="PS50109">
    <property type="entry name" value="HIS_KIN"/>
    <property type="match status" value="1"/>
</dbReference>
<dbReference type="Pfam" id="PF12833">
    <property type="entry name" value="HTH_18"/>
    <property type="match status" value="1"/>
</dbReference>
<evidence type="ECO:0000259" key="11">
    <source>
        <dbReference type="PROSITE" id="PS50110"/>
    </source>
</evidence>
<evidence type="ECO:0000256" key="3">
    <source>
        <dbReference type="ARBA" id="ARBA00022553"/>
    </source>
</evidence>
<dbReference type="PRINTS" id="PR00344">
    <property type="entry name" value="BCTRLSENSOR"/>
</dbReference>
<dbReference type="InterPro" id="IPR001789">
    <property type="entry name" value="Sig_transdc_resp-reg_receiver"/>
</dbReference>
<dbReference type="OrthoDB" id="358279at2"/>
<keyword evidence="4" id="KW-0805">Transcription regulation</keyword>
<dbReference type="PANTHER" id="PTHR43547:SF2">
    <property type="entry name" value="HYBRID SIGNAL TRANSDUCTION HISTIDINE KINASE C"/>
    <property type="match status" value="1"/>
</dbReference>
<feature type="transmembrane region" description="Helical" evidence="8">
    <location>
        <begin position="744"/>
        <end position="763"/>
    </location>
</feature>
<keyword evidence="8" id="KW-0472">Membrane</keyword>
<dbReference type="Gene3D" id="3.30.565.10">
    <property type="entry name" value="Histidine kinase-like ATPase, C-terminal domain"/>
    <property type="match status" value="1"/>
</dbReference>
<evidence type="ECO:0000256" key="6">
    <source>
        <dbReference type="ARBA" id="ARBA00023163"/>
    </source>
</evidence>
<dbReference type="SUPFAM" id="SSF55874">
    <property type="entry name" value="ATPase domain of HSP90 chaperone/DNA topoisomerase II/histidine kinase"/>
    <property type="match status" value="1"/>
</dbReference>
<dbReference type="InterPro" id="IPR004358">
    <property type="entry name" value="Sig_transdc_His_kin-like_C"/>
</dbReference>
<dbReference type="PROSITE" id="PS00041">
    <property type="entry name" value="HTH_ARAC_FAMILY_1"/>
    <property type="match status" value="1"/>
</dbReference>